<evidence type="ECO:0000313" key="1">
    <source>
        <dbReference type="EMBL" id="QJX01343.1"/>
    </source>
</evidence>
<sequence>MSNNLSAANGILGDDVTTLARLPLMTNTRRPLGRMAFVLPGRVSTKQRMLLGVLSKDARGIAAHVAAECARRGVTIAHCFGAQAVVGQGSFFEVTASDEHEDALAQLLPAFDRDDSTLEDQPPLEPDRTFDLQVDVFDKGDGRTVALEVLLRDLFTLVAENKGNLTKFNAMGVGADLPLDRLAEVSANLDLPKGVSPDLLHKGLLNLCPSGVSVALRELNPLTNPYRLVLKK</sequence>
<gene>
    <name evidence="1" type="ORF">FTUN_8987</name>
</gene>
<name>A0A6M5Z7X1_9BACT</name>
<protein>
    <recommendedName>
        <fullName evidence="3">ACT domain-containing protein</fullName>
    </recommendedName>
</protein>
<keyword evidence="2" id="KW-1185">Reference proteome</keyword>
<dbReference type="RefSeq" id="WP_171476306.1">
    <property type="nucleotide sequence ID" value="NZ_CP053453.1"/>
</dbReference>
<proteinExistence type="predicted"/>
<dbReference type="EMBL" id="CP053453">
    <property type="protein sequence ID" value="QJX01343.1"/>
    <property type="molecule type" value="Genomic_DNA"/>
</dbReference>
<organism evidence="1 2">
    <name type="scientific">Frigoriglobus tundricola</name>
    <dbReference type="NCBI Taxonomy" id="2774151"/>
    <lineage>
        <taxon>Bacteria</taxon>
        <taxon>Pseudomonadati</taxon>
        <taxon>Planctomycetota</taxon>
        <taxon>Planctomycetia</taxon>
        <taxon>Gemmatales</taxon>
        <taxon>Gemmataceae</taxon>
        <taxon>Frigoriglobus</taxon>
    </lineage>
</organism>
<evidence type="ECO:0008006" key="3">
    <source>
        <dbReference type="Google" id="ProtNLM"/>
    </source>
</evidence>
<geneLocation type="plasmid" evidence="2">
    <name>ppl17-1</name>
</geneLocation>
<dbReference type="Proteomes" id="UP000503447">
    <property type="component" value="Plasmid pPL17-1"/>
</dbReference>
<reference evidence="1 2" key="1">
    <citation type="submission" date="2020-05" db="EMBL/GenBank/DDBJ databases">
        <title>Frigoriglobus tundricola gen. nov., sp. nov., a psychrotolerant cellulolytic planctomycete of the family Gemmataceae with two divergent copies of 16S rRNA gene.</title>
        <authorList>
            <person name="Kulichevskaya I.S."/>
            <person name="Ivanova A.A."/>
            <person name="Naumoff D.G."/>
            <person name="Beletsky A.V."/>
            <person name="Rijpstra W.I.C."/>
            <person name="Sinninghe Damste J.S."/>
            <person name="Mardanov A.V."/>
            <person name="Ravin N.V."/>
            <person name="Dedysh S.N."/>
        </authorList>
    </citation>
    <scope>NUCLEOTIDE SEQUENCE [LARGE SCALE GENOMIC DNA]</scope>
    <source>
        <strain evidence="1 2">PL17</strain>
        <plasmid evidence="2">ppl17-1</plasmid>
    </source>
</reference>
<dbReference type="KEGG" id="ftj:FTUN_8987"/>
<keyword evidence="1" id="KW-0614">Plasmid</keyword>
<dbReference type="AlphaFoldDB" id="A0A6M5Z7X1"/>
<accession>A0A6M5Z7X1</accession>
<evidence type="ECO:0000313" key="2">
    <source>
        <dbReference type="Proteomes" id="UP000503447"/>
    </source>
</evidence>